<evidence type="ECO:0000256" key="2">
    <source>
        <dbReference type="ARBA" id="ARBA00023015"/>
    </source>
</evidence>
<evidence type="ECO:0000313" key="8">
    <source>
        <dbReference type="EMBL" id="SDE52108.1"/>
    </source>
</evidence>
<dbReference type="InterPro" id="IPR032783">
    <property type="entry name" value="AraC_lig"/>
</dbReference>
<dbReference type="PROSITE" id="PS00041">
    <property type="entry name" value="HTH_ARAC_FAMILY_1"/>
    <property type="match status" value="1"/>
</dbReference>
<keyword evidence="5" id="KW-0804">Transcription</keyword>
<name>A0A1G7DKQ9_9ACTN</name>
<dbReference type="STRING" id="58114.SAMN05216270_12614"/>
<dbReference type="PANTHER" id="PTHR46796">
    <property type="entry name" value="HTH-TYPE TRANSCRIPTIONAL ACTIVATOR RHAS-RELATED"/>
    <property type="match status" value="1"/>
</dbReference>
<dbReference type="AlphaFoldDB" id="A0A1G7DKQ9"/>
<dbReference type="SUPFAM" id="SSF51215">
    <property type="entry name" value="Regulatory protein AraC"/>
    <property type="match status" value="1"/>
</dbReference>
<dbReference type="PROSITE" id="PS01124">
    <property type="entry name" value="HTH_ARAC_FAMILY_2"/>
    <property type="match status" value="1"/>
</dbReference>
<evidence type="ECO:0000256" key="5">
    <source>
        <dbReference type="ARBA" id="ARBA00023163"/>
    </source>
</evidence>
<keyword evidence="2" id="KW-0805">Transcription regulation</keyword>
<dbReference type="InterPro" id="IPR018062">
    <property type="entry name" value="HTH_AraC-typ_CS"/>
</dbReference>
<sequence length="328" mass="34741">MDLISDVMAVLRTGRPFAGRFAQVAPWSDHRRGRPNGFGVQVMVRGSAVATAADGKSFTLDPGDVLLVPHGSPHLVADSPLTPPGPPCDESAEFAGAVIRSDNPEATHVMLCMAYELAPNRAHPLIATLPDFVHVKADPAERPELAQAVAMLDGELAEELRGGDTLVPALLDAVLMYLLRAIHGARHDQCGFSGWAQALADDSIAASLEAIHADPARQWTVASLGEVAGLSRSAFSRRFTELVGQPPQGYLTSWRLTLAARLLTDTDAPLASVARQVGYASEFAFAAAFKREFSSPPGQFRKLNPACDTGSGAPAGGPEPFRRLPVPA</sequence>
<evidence type="ECO:0000313" key="9">
    <source>
        <dbReference type="Proteomes" id="UP000198949"/>
    </source>
</evidence>
<keyword evidence="4" id="KW-0010">Activator</keyword>
<organism evidence="8 9">
    <name type="scientific">Glycomyces harbinensis</name>
    <dbReference type="NCBI Taxonomy" id="58114"/>
    <lineage>
        <taxon>Bacteria</taxon>
        <taxon>Bacillati</taxon>
        <taxon>Actinomycetota</taxon>
        <taxon>Actinomycetes</taxon>
        <taxon>Glycomycetales</taxon>
        <taxon>Glycomycetaceae</taxon>
        <taxon>Glycomyces</taxon>
    </lineage>
</organism>
<evidence type="ECO:0000256" key="6">
    <source>
        <dbReference type="SAM" id="MobiDB-lite"/>
    </source>
</evidence>
<dbReference type="OrthoDB" id="241790at2"/>
<evidence type="ECO:0000256" key="3">
    <source>
        <dbReference type="ARBA" id="ARBA00023125"/>
    </source>
</evidence>
<dbReference type="GO" id="GO:0043565">
    <property type="term" value="F:sequence-specific DNA binding"/>
    <property type="evidence" value="ECO:0007669"/>
    <property type="project" value="InterPro"/>
</dbReference>
<feature type="domain" description="HTH araC/xylS-type" evidence="7">
    <location>
        <begin position="205"/>
        <end position="303"/>
    </location>
</feature>
<dbReference type="Pfam" id="PF12833">
    <property type="entry name" value="HTH_18"/>
    <property type="match status" value="1"/>
</dbReference>
<dbReference type="InterPro" id="IPR018060">
    <property type="entry name" value="HTH_AraC"/>
</dbReference>
<gene>
    <name evidence="8" type="ORF">SAMN05216270_12614</name>
</gene>
<evidence type="ECO:0000259" key="7">
    <source>
        <dbReference type="PROSITE" id="PS01124"/>
    </source>
</evidence>
<dbReference type="Pfam" id="PF12852">
    <property type="entry name" value="Cupin_6"/>
    <property type="match status" value="1"/>
</dbReference>
<accession>A0A1G7DKQ9</accession>
<proteinExistence type="predicted"/>
<evidence type="ECO:0000256" key="1">
    <source>
        <dbReference type="ARBA" id="ARBA00022490"/>
    </source>
</evidence>
<dbReference type="InterPro" id="IPR009057">
    <property type="entry name" value="Homeodomain-like_sf"/>
</dbReference>
<reference evidence="9" key="1">
    <citation type="submission" date="2016-10" db="EMBL/GenBank/DDBJ databases">
        <authorList>
            <person name="Varghese N."/>
            <person name="Submissions S."/>
        </authorList>
    </citation>
    <scope>NUCLEOTIDE SEQUENCE [LARGE SCALE GENOMIC DNA]</scope>
    <source>
        <strain evidence="9">CGMCC 4.3516</strain>
    </source>
</reference>
<evidence type="ECO:0000256" key="4">
    <source>
        <dbReference type="ARBA" id="ARBA00023159"/>
    </source>
</evidence>
<dbReference type="RefSeq" id="WP_091040575.1">
    <property type="nucleotide sequence ID" value="NZ_FNAD01000026.1"/>
</dbReference>
<protein>
    <submittedName>
        <fullName evidence="8">AraC-type DNA-binding protein</fullName>
    </submittedName>
</protein>
<dbReference type="SMART" id="SM00342">
    <property type="entry name" value="HTH_ARAC"/>
    <property type="match status" value="1"/>
</dbReference>
<dbReference type="GO" id="GO:0003700">
    <property type="term" value="F:DNA-binding transcription factor activity"/>
    <property type="evidence" value="ECO:0007669"/>
    <property type="project" value="InterPro"/>
</dbReference>
<keyword evidence="3 8" id="KW-0238">DNA-binding</keyword>
<keyword evidence="1" id="KW-0963">Cytoplasm</keyword>
<feature type="region of interest" description="Disordered" evidence="6">
    <location>
        <begin position="300"/>
        <end position="328"/>
    </location>
</feature>
<keyword evidence="9" id="KW-1185">Reference proteome</keyword>
<dbReference type="Gene3D" id="1.10.10.60">
    <property type="entry name" value="Homeodomain-like"/>
    <property type="match status" value="2"/>
</dbReference>
<dbReference type="Proteomes" id="UP000198949">
    <property type="component" value="Unassembled WGS sequence"/>
</dbReference>
<dbReference type="SUPFAM" id="SSF46689">
    <property type="entry name" value="Homeodomain-like"/>
    <property type="match status" value="2"/>
</dbReference>
<dbReference type="EMBL" id="FNAD01000026">
    <property type="protein sequence ID" value="SDE52108.1"/>
    <property type="molecule type" value="Genomic_DNA"/>
</dbReference>
<dbReference type="PANTHER" id="PTHR46796:SF13">
    <property type="entry name" value="HTH-TYPE TRANSCRIPTIONAL ACTIVATOR RHAS"/>
    <property type="match status" value="1"/>
</dbReference>
<dbReference type="InterPro" id="IPR037923">
    <property type="entry name" value="HTH-like"/>
</dbReference>
<dbReference type="InterPro" id="IPR050204">
    <property type="entry name" value="AraC_XylS_family_regulators"/>
</dbReference>